<dbReference type="InterPro" id="IPR027417">
    <property type="entry name" value="P-loop_NTPase"/>
</dbReference>
<dbReference type="PANTHER" id="PTHR30195:SF15">
    <property type="entry name" value="TYPE I RESTRICTION ENZYME HINDI ENDONUCLEASE SUBUNIT"/>
    <property type="match status" value="1"/>
</dbReference>
<evidence type="ECO:0000256" key="8">
    <source>
        <dbReference type="ARBA" id="ARBA00022840"/>
    </source>
</evidence>
<reference evidence="12 13" key="1">
    <citation type="submission" date="2016-10" db="EMBL/GenBank/DDBJ databases">
        <authorList>
            <person name="de Groot N.N."/>
        </authorList>
    </citation>
    <scope>NUCLEOTIDE SEQUENCE [LARGE SCALE GENOMIC DNA]</scope>
    <source>
        <strain evidence="12 13">DSM 17890</strain>
    </source>
</reference>
<dbReference type="EC" id="3.1.21.3" evidence="10"/>
<evidence type="ECO:0000256" key="10">
    <source>
        <dbReference type="RuleBase" id="RU364115"/>
    </source>
</evidence>
<dbReference type="InterPro" id="IPR055180">
    <property type="entry name" value="HsdR_RecA-like_helicase_dom_2"/>
</dbReference>
<accession>A0A1H3FUM7</accession>
<keyword evidence="4 10" id="KW-0547">Nucleotide-binding</keyword>
<dbReference type="GO" id="GO:0009035">
    <property type="term" value="F:type I site-specific deoxyribonuclease activity"/>
    <property type="evidence" value="ECO:0007669"/>
    <property type="project" value="UniProtKB-EC"/>
</dbReference>
<dbReference type="NCBIfam" id="TIGR00348">
    <property type="entry name" value="hsdR"/>
    <property type="match status" value="1"/>
</dbReference>
<dbReference type="Pfam" id="PF04313">
    <property type="entry name" value="HSDR_N"/>
    <property type="match status" value="1"/>
</dbReference>
<feature type="domain" description="Helicase ATP-binding" evidence="11">
    <location>
        <begin position="325"/>
        <end position="486"/>
    </location>
</feature>
<dbReference type="PANTHER" id="PTHR30195">
    <property type="entry name" value="TYPE I SITE-SPECIFIC DEOXYRIBONUCLEASE PROTEIN SUBUNIT M AND R"/>
    <property type="match status" value="1"/>
</dbReference>
<sequence>MSSAFDPSEAADSQIPALQLLAAMGWEILPRAEAEALRGKRSRVLLEGVLKSWLLETNSFARRGEVHRFNEADAEEAVRQLMPDRTALKGLVGTNKEIYDRLLLGATISKTVEGDRKSQHMAYVDWERPDRNRFQASPEMSVERVGASDTRRCDIALFVNGVPFGVIECKGADHDVKDASSQLLAYQGAAEIPHLFHFAQLLIGVNRREGIYGTVGTPQRFWARWREEETQDAEIEALLDRRPPAEEMAALFSGEFTRHRGFFEARSEFRRQITEQDRMLHALCRSERLLELTRIFTVFDGGVRKVARYQQFFGIRRTMERISERDSTGKRRDGLIWHTQGSGKSLTMVMLARALIFSPQVAAPRILIVTDRRDLERQIKDTFVSCELEPERASTGRDLLEKLRAGKRLLTTVINRFDTAMRVGQEPDEDEDIFILVDESHRTQQGGFAAQMRTLLPRACYLGFTGTPILKRDKSTADRFGGIIHKYTIDQAVQDGAVVPLLYEGRFVDQSVNPETIDAWFERVTEDYTDAQKADLRRKYSRKNLLAQTESAIYARAEDISRHFKETWKGTGFKAQLVAPSKAAAIRYKEILDDLGEVSAEVVISPPNEREGPESLDSPSRDKVKAFWDAQMERFGNPDKYEETIVERFKNGDEPEILIVVSKLLTGFDAPCNTVLYLCNGLKEHGLLQAIARVNRLCTIGETQKEFGYVIDYEGLLENLDQALTAYSSLEGYEEEDVVGALHDVSEEIRKLPQRHGEVWDVFREVRDKTDAEALEEHLAPQDRRDAFVAALRAFGKTLDIALGSEKAIEIHPREKLDAWSKDFVRLERLRRSVQRRFGDAMDMSKLEPQLRALLDREVQSAPPMPIVDLIDITDREGMRKVLEEEKISDASKADAIASATRRTLNERMEEDPALYASFSEMLKQTIDAYRAKRMSEKEYLSKVVDLAEQAAGKPHRAEAPAPIRDDPAAQAFFGAIREMPALKDAPEDAAVLVARDLADIIRKRLIVRFWANDDEQKALRNALDDYLFDMAPDHGLEVSHEAIDALVDTVLRIAKAQFPR</sequence>
<evidence type="ECO:0000256" key="2">
    <source>
        <dbReference type="ARBA" id="ARBA00008598"/>
    </source>
</evidence>
<keyword evidence="3" id="KW-0540">Nuclease</keyword>
<dbReference type="Gene3D" id="3.40.50.300">
    <property type="entry name" value="P-loop containing nucleotide triphosphate hydrolases"/>
    <property type="match status" value="2"/>
</dbReference>
<dbReference type="Pfam" id="PF11867">
    <property type="entry name" value="T1RH-like_C"/>
    <property type="match status" value="1"/>
</dbReference>
<keyword evidence="6" id="KW-0255">Endonuclease</keyword>
<dbReference type="AlphaFoldDB" id="A0A1H3FUM7"/>
<dbReference type="CDD" id="cd22332">
    <property type="entry name" value="HsdR_N"/>
    <property type="match status" value="1"/>
</dbReference>
<dbReference type="InterPro" id="IPR007409">
    <property type="entry name" value="Restrct_endonuc_type1_HsdR_N"/>
</dbReference>
<dbReference type="SUPFAM" id="SSF52540">
    <property type="entry name" value="P-loop containing nucleoside triphosphate hydrolases"/>
    <property type="match status" value="1"/>
</dbReference>
<dbReference type="Proteomes" id="UP000199118">
    <property type="component" value="Unassembled WGS sequence"/>
</dbReference>
<evidence type="ECO:0000256" key="6">
    <source>
        <dbReference type="ARBA" id="ARBA00022759"/>
    </source>
</evidence>
<protein>
    <recommendedName>
        <fullName evidence="10">Type I restriction enzyme endonuclease subunit</fullName>
        <shortName evidence="10">R protein</shortName>
        <ecNumber evidence="10">3.1.21.3</ecNumber>
    </recommendedName>
</protein>
<evidence type="ECO:0000313" key="13">
    <source>
        <dbReference type="Proteomes" id="UP000199118"/>
    </source>
</evidence>
<gene>
    <name evidence="12" type="ORF">SAMN05444336_11434</name>
</gene>
<dbReference type="Gene3D" id="3.90.1570.50">
    <property type="match status" value="1"/>
</dbReference>
<evidence type="ECO:0000256" key="7">
    <source>
        <dbReference type="ARBA" id="ARBA00022801"/>
    </source>
</evidence>
<dbReference type="CDD" id="cd18800">
    <property type="entry name" value="SF2_C_EcoR124I-like"/>
    <property type="match status" value="1"/>
</dbReference>
<keyword evidence="5 10" id="KW-0680">Restriction system</keyword>
<dbReference type="InterPro" id="IPR040980">
    <property type="entry name" value="SWI2_SNF2"/>
</dbReference>
<comment type="similarity">
    <text evidence="2 10">Belongs to the HsdR family.</text>
</comment>
<dbReference type="CDD" id="cd18030">
    <property type="entry name" value="DEXHc_RE_I_HsdR"/>
    <property type="match status" value="1"/>
</dbReference>
<dbReference type="GO" id="GO:0003677">
    <property type="term" value="F:DNA binding"/>
    <property type="evidence" value="ECO:0007669"/>
    <property type="project" value="UniProtKB-KW"/>
</dbReference>
<keyword evidence="8 10" id="KW-0067">ATP-binding</keyword>
<dbReference type="EMBL" id="FNMZ01000014">
    <property type="protein sequence ID" value="SDX94535.1"/>
    <property type="molecule type" value="Genomic_DNA"/>
</dbReference>
<dbReference type="STRING" id="356660.SAMN05444336_11434"/>
<proteinExistence type="inferred from homology"/>
<dbReference type="Pfam" id="PF22679">
    <property type="entry name" value="T1R_D3-like"/>
    <property type="match status" value="1"/>
</dbReference>
<evidence type="ECO:0000256" key="5">
    <source>
        <dbReference type="ARBA" id="ARBA00022747"/>
    </source>
</evidence>
<comment type="catalytic activity">
    <reaction evidence="1 10">
        <text>Endonucleolytic cleavage of DNA to give random double-stranded fragments with terminal 5'-phosphates, ATP is simultaneously hydrolyzed.</text>
        <dbReference type="EC" id="3.1.21.3"/>
    </reaction>
</comment>
<dbReference type="InterPro" id="IPR014001">
    <property type="entry name" value="Helicase_ATP-bd"/>
</dbReference>
<comment type="subunit">
    <text evidence="10">The type I restriction/modification system is composed of three polypeptides R, M and S.</text>
</comment>
<dbReference type="InterPro" id="IPR051268">
    <property type="entry name" value="Type-I_R_enzyme_R_subunit"/>
</dbReference>
<dbReference type="InterPro" id="IPR021810">
    <property type="entry name" value="T1RH-like_C"/>
</dbReference>
<dbReference type="SMART" id="SM00487">
    <property type="entry name" value="DEXDc"/>
    <property type="match status" value="1"/>
</dbReference>
<evidence type="ECO:0000256" key="9">
    <source>
        <dbReference type="ARBA" id="ARBA00023125"/>
    </source>
</evidence>
<comment type="function">
    <text evidence="10">Subunit R is required for both nuclease and ATPase activities, but not for modification.</text>
</comment>
<evidence type="ECO:0000259" key="11">
    <source>
        <dbReference type="PROSITE" id="PS51192"/>
    </source>
</evidence>
<dbReference type="PROSITE" id="PS51192">
    <property type="entry name" value="HELICASE_ATP_BIND_1"/>
    <property type="match status" value="1"/>
</dbReference>
<dbReference type="InterPro" id="IPR004473">
    <property type="entry name" value="Restrct_endonuc_typeI_HsdR"/>
</dbReference>
<evidence type="ECO:0000313" key="12">
    <source>
        <dbReference type="EMBL" id="SDX94535.1"/>
    </source>
</evidence>
<organism evidence="12 13">
    <name type="scientific">Albimonas donghaensis</name>
    <dbReference type="NCBI Taxonomy" id="356660"/>
    <lineage>
        <taxon>Bacteria</taxon>
        <taxon>Pseudomonadati</taxon>
        <taxon>Pseudomonadota</taxon>
        <taxon>Alphaproteobacteria</taxon>
        <taxon>Rhodobacterales</taxon>
        <taxon>Paracoccaceae</taxon>
        <taxon>Albimonas</taxon>
    </lineage>
</organism>
<keyword evidence="9 10" id="KW-0238">DNA-binding</keyword>
<name>A0A1H3FUM7_9RHOB</name>
<dbReference type="GO" id="GO:0005524">
    <property type="term" value="F:ATP binding"/>
    <property type="evidence" value="ECO:0007669"/>
    <property type="project" value="UniProtKB-KW"/>
</dbReference>
<evidence type="ECO:0000256" key="4">
    <source>
        <dbReference type="ARBA" id="ARBA00022741"/>
    </source>
</evidence>
<evidence type="ECO:0000256" key="1">
    <source>
        <dbReference type="ARBA" id="ARBA00000851"/>
    </source>
</evidence>
<keyword evidence="7 10" id="KW-0378">Hydrolase</keyword>
<dbReference type="GO" id="GO:0009307">
    <property type="term" value="P:DNA restriction-modification system"/>
    <property type="evidence" value="ECO:0007669"/>
    <property type="project" value="UniProtKB-KW"/>
</dbReference>
<dbReference type="OrthoDB" id="9758243at2"/>
<keyword evidence="13" id="KW-1185">Reference proteome</keyword>
<dbReference type="Pfam" id="PF18766">
    <property type="entry name" value="SWI2_SNF2"/>
    <property type="match status" value="1"/>
</dbReference>
<dbReference type="RefSeq" id="WP_092685503.1">
    <property type="nucleotide sequence ID" value="NZ_FNMZ01000014.1"/>
</dbReference>
<evidence type="ECO:0000256" key="3">
    <source>
        <dbReference type="ARBA" id="ARBA00022722"/>
    </source>
</evidence>